<evidence type="ECO:0000256" key="1">
    <source>
        <dbReference type="ARBA" id="ARBA00004651"/>
    </source>
</evidence>
<accession>A0A658QQ40</accession>
<keyword evidence="3 6" id="KW-0812">Transmembrane</keyword>
<dbReference type="OrthoDB" id="9079885at2"/>
<feature type="transmembrane region" description="Helical" evidence="6">
    <location>
        <begin position="12"/>
        <end position="30"/>
    </location>
</feature>
<feature type="transmembrane region" description="Helical" evidence="6">
    <location>
        <begin position="328"/>
        <end position="348"/>
    </location>
</feature>
<evidence type="ECO:0000256" key="3">
    <source>
        <dbReference type="ARBA" id="ARBA00022692"/>
    </source>
</evidence>
<evidence type="ECO:0000256" key="2">
    <source>
        <dbReference type="ARBA" id="ARBA00022475"/>
    </source>
</evidence>
<keyword evidence="5 6" id="KW-0472">Membrane</keyword>
<proteinExistence type="predicted"/>
<dbReference type="RefSeq" id="WP_040048543.1">
    <property type="nucleotide sequence ID" value="NZ_FCNV02000001.1"/>
</dbReference>
<feature type="transmembrane region" description="Helical" evidence="6">
    <location>
        <begin position="251"/>
        <end position="272"/>
    </location>
</feature>
<evidence type="ECO:0000256" key="4">
    <source>
        <dbReference type="ARBA" id="ARBA00022989"/>
    </source>
</evidence>
<dbReference type="PANTHER" id="PTHR30250:SF11">
    <property type="entry name" value="O-ANTIGEN TRANSPORTER-RELATED"/>
    <property type="match status" value="1"/>
</dbReference>
<feature type="transmembrane region" description="Helical" evidence="6">
    <location>
        <begin position="170"/>
        <end position="188"/>
    </location>
</feature>
<organism evidence="7 8">
    <name type="scientific">Caballeronia concitans</name>
    <dbReference type="NCBI Taxonomy" id="1777133"/>
    <lineage>
        <taxon>Bacteria</taxon>
        <taxon>Pseudomonadati</taxon>
        <taxon>Pseudomonadota</taxon>
        <taxon>Betaproteobacteria</taxon>
        <taxon>Burkholderiales</taxon>
        <taxon>Burkholderiaceae</taxon>
        <taxon>Caballeronia</taxon>
    </lineage>
</organism>
<feature type="transmembrane region" description="Helical" evidence="6">
    <location>
        <begin position="36"/>
        <end position="56"/>
    </location>
</feature>
<dbReference type="GO" id="GO:0005886">
    <property type="term" value="C:plasma membrane"/>
    <property type="evidence" value="ECO:0007669"/>
    <property type="project" value="UniProtKB-SubCell"/>
</dbReference>
<gene>
    <name evidence="7" type="ORF">AWB72_00077</name>
</gene>
<feature type="transmembrane region" description="Helical" evidence="6">
    <location>
        <begin position="385"/>
        <end position="405"/>
    </location>
</feature>
<feature type="transmembrane region" description="Helical" evidence="6">
    <location>
        <begin position="293"/>
        <end position="316"/>
    </location>
</feature>
<protein>
    <submittedName>
        <fullName evidence="7">Polysaccharide biosynthesis protein</fullName>
    </submittedName>
</protein>
<keyword evidence="8" id="KW-1185">Reference proteome</keyword>
<dbReference type="PANTHER" id="PTHR30250">
    <property type="entry name" value="PST FAMILY PREDICTED COLANIC ACID TRANSPORTER"/>
    <property type="match status" value="1"/>
</dbReference>
<evidence type="ECO:0000313" key="8">
    <source>
        <dbReference type="Proteomes" id="UP000198263"/>
    </source>
</evidence>
<feature type="transmembrane region" description="Helical" evidence="6">
    <location>
        <begin position="77"/>
        <end position="96"/>
    </location>
</feature>
<name>A0A658QQ40_9BURK</name>
<feature type="transmembrane region" description="Helical" evidence="6">
    <location>
        <begin position="360"/>
        <end position="379"/>
    </location>
</feature>
<dbReference type="AlphaFoldDB" id="A0A658QQ40"/>
<sequence>MLLRLFLRVLSLSAKFGLTIVIARTVGFSAVAEYGIAVAVSVVASKVLGLGFSAELNRRMSRPQPEAAIATARVLRSIYASSYVIAAIPCLAAVWAGNEWAGQSFGLWSWAMILLVAASEHHGFEVNTYIFSLHRARAGSVMLFLRTGGCAAVAIVGLVCGMPGGISSVFMLWTLTNVFVIFWAWSLIERTATVRPSETDQATPAASSLRETWIAGAPYYIGGIVLAGLQYVERFVASAFLPANDVGRYVFAWSIANAVQTICYATVGVVAAPRLARVVEAATADWHTSFRILLARTIAISMAVALAIMLASPIIFRMAKEAVTTTGFVTLAVLVVSFVLRSLGDLLWAAAVARKARGRIVIGMLAAVAWACPASLWLIPGHGTVSIALTHLLASVLVLIALAWAQSREPAQAS</sequence>
<dbReference type="Proteomes" id="UP000198263">
    <property type="component" value="Unassembled WGS sequence"/>
</dbReference>
<keyword evidence="4 6" id="KW-1133">Transmembrane helix</keyword>
<feature type="transmembrane region" description="Helical" evidence="6">
    <location>
        <begin position="213"/>
        <end position="231"/>
    </location>
</feature>
<dbReference type="InterPro" id="IPR050833">
    <property type="entry name" value="Poly_Biosynth_Transport"/>
</dbReference>
<feature type="transmembrane region" description="Helical" evidence="6">
    <location>
        <begin position="108"/>
        <end position="131"/>
    </location>
</feature>
<comment type="subcellular location">
    <subcellularLocation>
        <location evidence="1">Cell membrane</location>
        <topology evidence="1">Multi-pass membrane protein</topology>
    </subcellularLocation>
</comment>
<keyword evidence="2" id="KW-1003">Cell membrane</keyword>
<evidence type="ECO:0000313" key="7">
    <source>
        <dbReference type="EMBL" id="SAL09152.1"/>
    </source>
</evidence>
<evidence type="ECO:0000256" key="5">
    <source>
        <dbReference type="ARBA" id="ARBA00023136"/>
    </source>
</evidence>
<feature type="transmembrane region" description="Helical" evidence="6">
    <location>
        <begin position="143"/>
        <end position="164"/>
    </location>
</feature>
<comment type="caution">
    <text evidence="7">The sequence shown here is derived from an EMBL/GenBank/DDBJ whole genome shotgun (WGS) entry which is preliminary data.</text>
</comment>
<evidence type="ECO:0000256" key="6">
    <source>
        <dbReference type="SAM" id="Phobius"/>
    </source>
</evidence>
<reference evidence="7 8" key="1">
    <citation type="submission" date="2016-01" db="EMBL/GenBank/DDBJ databases">
        <authorList>
            <person name="Peeters C."/>
        </authorList>
    </citation>
    <scope>NUCLEOTIDE SEQUENCE [LARGE SCALE GENOMIC DNA]</scope>
    <source>
        <strain evidence="7">LMG 29315</strain>
    </source>
</reference>
<dbReference type="EMBL" id="FCNV02000001">
    <property type="protein sequence ID" value="SAL09152.1"/>
    <property type="molecule type" value="Genomic_DNA"/>
</dbReference>